<dbReference type="GO" id="GO:0005886">
    <property type="term" value="C:plasma membrane"/>
    <property type="evidence" value="ECO:0007669"/>
    <property type="project" value="UniProtKB-SubCell"/>
</dbReference>
<dbReference type="Pfam" id="PF07983">
    <property type="entry name" value="X8"/>
    <property type="match status" value="1"/>
</dbReference>
<feature type="region of interest" description="Disordered" evidence="4">
    <location>
        <begin position="45"/>
        <end position="75"/>
    </location>
</feature>
<accession>A0A498HIU5</accession>
<dbReference type="GO" id="GO:0098552">
    <property type="term" value="C:side of membrane"/>
    <property type="evidence" value="ECO:0007669"/>
    <property type="project" value="UniProtKB-KW"/>
</dbReference>
<dbReference type="SMART" id="SM00768">
    <property type="entry name" value="X8"/>
    <property type="match status" value="1"/>
</dbReference>
<comment type="caution">
    <text evidence="6">The sequence shown here is derived from an EMBL/GenBank/DDBJ whole genome shotgun (WGS) entry which is preliminary data.</text>
</comment>
<keyword evidence="7" id="KW-1185">Reference proteome</keyword>
<evidence type="ECO:0000259" key="5">
    <source>
        <dbReference type="SMART" id="SM00768"/>
    </source>
</evidence>
<evidence type="ECO:0000256" key="3">
    <source>
        <dbReference type="ARBA" id="ARBA00022729"/>
    </source>
</evidence>
<dbReference type="GO" id="GO:0009506">
    <property type="term" value="C:plasmodesma"/>
    <property type="evidence" value="ECO:0007669"/>
    <property type="project" value="UniProtKB-ARBA"/>
</dbReference>
<evidence type="ECO:0000313" key="7">
    <source>
        <dbReference type="Proteomes" id="UP000290289"/>
    </source>
</evidence>
<keyword evidence="2" id="KW-0325">Glycoprotein</keyword>
<dbReference type="PANTHER" id="PTHR31044">
    <property type="entry name" value="BETA-1,3 GLUCANASE"/>
    <property type="match status" value="1"/>
</dbReference>
<dbReference type="InterPro" id="IPR044788">
    <property type="entry name" value="X8_dom_prot"/>
</dbReference>
<dbReference type="EMBL" id="RDQH01000343">
    <property type="protein sequence ID" value="RXH69051.1"/>
    <property type="molecule type" value="Genomic_DNA"/>
</dbReference>
<organism evidence="6 7">
    <name type="scientific">Malus domestica</name>
    <name type="common">Apple</name>
    <name type="synonym">Pyrus malus</name>
    <dbReference type="NCBI Taxonomy" id="3750"/>
    <lineage>
        <taxon>Eukaryota</taxon>
        <taxon>Viridiplantae</taxon>
        <taxon>Streptophyta</taxon>
        <taxon>Embryophyta</taxon>
        <taxon>Tracheophyta</taxon>
        <taxon>Spermatophyta</taxon>
        <taxon>Magnoliopsida</taxon>
        <taxon>eudicotyledons</taxon>
        <taxon>Gunneridae</taxon>
        <taxon>Pentapetalae</taxon>
        <taxon>rosids</taxon>
        <taxon>fabids</taxon>
        <taxon>Rosales</taxon>
        <taxon>Rosaceae</taxon>
        <taxon>Amygdaloideae</taxon>
        <taxon>Maleae</taxon>
        <taxon>Malus</taxon>
    </lineage>
</organism>
<dbReference type="InterPro" id="IPR012946">
    <property type="entry name" value="X8"/>
</dbReference>
<name>A0A498HIU5_MALDO</name>
<comment type="subcellular location">
    <subcellularLocation>
        <location evidence="1">Cell membrane</location>
        <topology evidence="1">Lipid-anchor</topology>
        <topology evidence="1">GPI-anchor</topology>
    </subcellularLocation>
</comment>
<dbReference type="Proteomes" id="UP000290289">
    <property type="component" value="Chromosome 17"/>
</dbReference>
<keyword evidence="2" id="KW-0449">Lipoprotein</keyword>
<evidence type="ECO:0000256" key="2">
    <source>
        <dbReference type="ARBA" id="ARBA00022622"/>
    </source>
</evidence>
<dbReference type="AlphaFoldDB" id="A0A498HIU5"/>
<keyword evidence="2" id="KW-0336">GPI-anchor</keyword>
<reference evidence="6 7" key="1">
    <citation type="submission" date="2018-10" db="EMBL/GenBank/DDBJ databases">
        <title>A high-quality apple genome assembly.</title>
        <authorList>
            <person name="Hu J."/>
        </authorList>
    </citation>
    <scope>NUCLEOTIDE SEQUENCE [LARGE SCALE GENOMIC DNA]</scope>
    <source>
        <strain evidence="7">cv. HFTH1</strain>
        <tissue evidence="6">Young leaf</tissue>
    </source>
</reference>
<keyword evidence="3" id="KW-0732">Signal</keyword>
<evidence type="ECO:0000256" key="1">
    <source>
        <dbReference type="ARBA" id="ARBA00004609"/>
    </source>
</evidence>
<dbReference type="PANTHER" id="PTHR31044:SF35">
    <property type="entry name" value="GLUCAN ENDO-1,3-BETA-GLUCOSIDASE 4-LIKE"/>
    <property type="match status" value="1"/>
</dbReference>
<proteinExistence type="predicted"/>
<protein>
    <recommendedName>
        <fullName evidence="5">X8 domain-containing protein</fullName>
    </recommendedName>
</protein>
<feature type="compositionally biased region" description="Basic and acidic residues" evidence="4">
    <location>
        <begin position="46"/>
        <end position="71"/>
    </location>
</feature>
<evidence type="ECO:0000256" key="4">
    <source>
        <dbReference type="SAM" id="MobiDB-lite"/>
    </source>
</evidence>
<evidence type="ECO:0000313" key="6">
    <source>
        <dbReference type="EMBL" id="RXH69051.1"/>
    </source>
</evidence>
<feature type="domain" description="X8" evidence="5">
    <location>
        <begin position="1"/>
        <end position="61"/>
    </location>
</feature>
<sequence>MDWACGGGGGADCSQIRVKQAYYFPNTLKDHASYAFNNYFQRFKHKGGDPATSRDKPSKKEREREAREREMVGGGGRLGGWVGRVSGGEKGIWKVGLNQAKLAFN</sequence>
<gene>
    <name evidence="6" type="ORF">DVH24_031384</name>
</gene>
<keyword evidence="2" id="KW-0472">Membrane</keyword>